<dbReference type="AlphaFoldDB" id="A0A5J9THJ8"/>
<keyword evidence="7" id="KW-1185">Reference proteome</keyword>
<evidence type="ECO:0000256" key="2">
    <source>
        <dbReference type="ARBA" id="ARBA00004191"/>
    </source>
</evidence>
<organism evidence="6 7">
    <name type="scientific">Eragrostis curvula</name>
    <name type="common">weeping love grass</name>
    <dbReference type="NCBI Taxonomy" id="38414"/>
    <lineage>
        <taxon>Eukaryota</taxon>
        <taxon>Viridiplantae</taxon>
        <taxon>Streptophyta</taxon>
        <taxon>Embryophyta</taxon>
        <taxon>Tracheophyta</taxon>
        <taxon>Spermatophyta</taxon>
        <taxon>Magnoliopsida</taxon>
        <taxon>Liliopsida</taxon>
        <taxon>Poales</taxon>
        <taxon>Poaceae</taxon>
        <taxon>PACMAD clade</taxon>
        <taxon>Chloridoideae</taxon>
        <taxon>Eragrostideae</taxon>
        <taxon>Eragrostidinae</taxon>
        <taxon>Eragrostis</taxon>
    </lineage>
</organism>
<dbReference type="Gramene" id="TVU10886">
    <property type="protein sequence ID" value="TVU10886"/>
    <property type="gene ID" value="EJB05_44440"/>
</dbReference>
<keyword evidence="5" id="KW-0961">Cell wall biogenesis/degradation</keyword>
<dbReference type="OrthoDB" id="2015280at2759"/>
<keyword evidence="5" id="KW-0378">Hydrolase</keyword>
<evidence type="ECO:0000256" key="5">
    <source>
        <dbReference type="RuleBase" id="RU363114"/>
    </source>
</evidence>
<keyword evidence="5" id="KW-0964">Secreted</keyword>
<dbReference type="EC" id="3.1.1.-" evidence="5"/>
<evidence type="ECO:0000256" key="3">
    <source>
        <dbReference type="ARBA" id="ARBA00005784"/>
    </source>
</evidence>
<comment type="subcellular location">
    <subcellularLocation>
        <location evidence="2 5">Secreted</location>
        <location evidence="2 5">Cell wall</location>
    </subcellularLocation>
</comment>
<evidence type="ECO:0000256" key="4">
    <source>
        <dbReference type="ARBA" id="ARBA00022512"/>
    </source>
</evidence>
<dbReference type="PANTHER" id="PTHR21562:SF113">
    <property type="entry name" value="PECTIN ACETYLESTERASE"/>
    <property type="match status" value="1"/>
</dbReference>
<keyword evidence="5" id="KW-0732">Signal</keyword>
<reference evidence="6 7" key="1">
    <citation type="journal article" date="2019" name="Sci. Rep.">
        <title>A high-quality genome of Eragrostis curvula grass provides insights into Poaceae evolution and supports new strategies to enhance forage quality.</title>
        <authorList>
            <person name="Carballo J."/>
            <person name="Santos B.A.C.M."/>
            <person name="Zappacosta D."/>
            <person name="Garbus I."/>
            <person name="Selva J.P."/>
            <person name="Gallo C.A."/>
            <person name="Diaz A."/>
            <person name="Albertini E."/>
            <person name="Caccamo M."/>
            <person name="Echenique V."/>
        </authorList>
    </citation>
    <scope>NUCLEOTIDE SEQUENCE [LARGE SCALE GENOMIC DNA]</scope>
    <source>
        <strain evidence="7">cv. Victoria</strain>
        <tissue evidence="6">Leaf</tissue>
    </source>
</reference>
<evidence type="ECO:0000313" key="6">
    <source>
        <dbReference type="EMBL" id="TVU10886.1"/>
    </source>
</evidence>
<proteinExistence type="inferred from homology"/>
<feature type="chain" id="PRO_5023971724" description="Pectin acetylesterase" evidence="5">
    <location>
        <begin position="31"/>
        <end position="457"/>
    </location>
</feature>
<dbReference type="GO" id="GO:0071555">
    <property type="term" value="P:cell wall organization"/>
    <property type="evidence" value="ECO:0007669"/>
    <property type="project" value="UniProtKB-KW"/>
</dbReference>
<comment type="caution">
    <text evidence="6">The sequence shown here is derived from an EMBL/GenBank/DDBJ whole genome shotgun (WGS) entry which is preliminary data.</text>
</comment>
<dbReference type="InterPro" id="IPR004963">
    <property type="entry name" value="PAE/NOTUM"/>
</dbReference>
<name>A0A5J9THJ8_9POAL</name>
<comment type="function">
    <text evidence="1 5">Hydrolyzes acetyl esters in homogalacturonan regions of pectin. In type I primary cell wall, galacturonic acid residues of pectin can be acetylated at the O-2 and O-3 positions. Decreasing the degree of acetylation of pectin gels in vitro alters their physical properties.</text>
</comment>
<sequence length="457" mass="50712">MELRQRLRQIRTLAVAAALVLLSPVGPLRCRSHDIDVVELTLLVGAQDKGAVCLDGSPAGYHLQTGSDTGSQNWIIHLQGGGWCSTVKGCSDRKMNEFGSSNFMKPQSFSGILSNDQQINPGNTNAGTICHPVYIVVQGFLDNSVFPLFHLSRFYNWNRVYVRYCDGASFAGDSQLEDQSGSKLFFRGERIWEAVIDELMEKGLAESKQVVVLQIKELCHVVLYVCLPAFQALLTGCSAGGLATLLHCDNFRARFPPNILVKCLPDAGFFLDKGLIRAKVHVVCIQWSCPPSECHESFTQGLSHIQGSNRELMKSIKTPTFVLNSAYDSWQIRNVVAPDGSYSDSSWLSCKADIRNCNPAQIQVLHGFRNTMVDELKSVEENMGWGWFIDSCFTHCQTVYDISWNSPVSPRLGNKTVSEAVGDWYFGNQQEVEEREVDCEFPCNPTCSSRLPNTAAA</sequence>
<feature type="signal peptide" evidence="5">
    <location>
        <begin position="1"/>
        <end position="30"/>
    </location>
</feature>
<evidence type="ECO:0000256" key="1">
    <source>
        <dbReference type="ARBA" id="ARBA00003534"/>
    </source>
</evidence>
<dbReference type="GO" id="GO:0016787">
    <property type="term" value="F:hydrolase activity"/>
    <property type="evidence" value="ECO:0007669"/>
    <property type="project" value="UniProtKB-KW"/>
</dbReference>
<comment type="similarity">
    <text evidence="3 5">Belongs to the pectinacetylesterase family.</text>
</comment>
<gene>
    <name evidence="6" type="ORF">EJB05_44440</name>
</gene>
<dbReference type="Proteomes" id="UP000324897">
    <property type="component" value="Chromosome 3"/>
</dbReference>
<dbReference type="Pfam" id="PF03283">
    <property type="entry name" value="PAE"/>
    <property type="match status" value="3"/>
</dbReference>
<accession>A0A5J9THJ8</accession>
<keyword evidence="4 5" id="KW-0134">Cell wall</keyword>
<evidence type="ECO:0000313" key="7">
    <source>
        <dbReference type="Proteomes" id="UP000324897"/>
    </source>
</evidence>
<dbReference type="EMBL" id="RWGY01000039">
    <property type="protein sequence ID" value="TVU10886.1"/>
    <property type="molecule type" value="Genomic_DNA"/>
</dbReference>
<protein>
    <recommendedName>
        <fullName evidence="5">Pectin acetylesterase</fullName>
        <ecNumber evidence="5">3.1.1.-</ecNumber>
    </recommendedName>
</protein>
<dbReference type="PANTHER" id="PTHR21562">
    <property type="entry name" value="NOTUM-RELATED"/>
    <property type="match status" value="1"/>
</dbReference>